<evidence type="ECO:0000313" key="2">
    <source>
        <dbReference type="EMBL" id="MBP2329070.1"/>
    </source>
</evidence>
<keyword evidence="3" id="KW-1185">Reference proteome</keyword>
<evidence type="ECO:0000313" key="3">
    <source>
        <dbReference type="Proteomes" id="UP001519332"/>
    </source>
</evidence>
<dbReference type="RefSeq" id="WP_307855574.1">
    <property type="nucleotide sequence ID" value="NZ_JAGINW010000001.1"/>
</dbReference>
<dbReference type="InterPro" id="IPR001509">
    <property type="entry name" value="Epimerase_deHydtase"/>
</dbReference>
<dbReference type="InterPro" id="IPR051783">
    <property type="entry name" value="NAD(P)-dependent_oxidoreduct"/>
</dbReference>
<reference evidence="2 3" key="1">
    <citation type="submission" date="2021-03" db="EMBL/GenBank/DDBJ databases">
        <title>Sequencing the genomes of 1000 actinobacteria strains.</title>
        <authorList>
            <person name="Klenk H.-P."/>
        </authorList>
    </citation>
    <scope>NUCLEOTIDE SEQUENCE [LARGE SCALE GENOMIC DNA]</scope>
    <source>
        <strain evidence="2 3">DSM 46670</strain>
    </source>
</reference>
<dbReference type="EMBL" id="JAGINW010000001">
    <property type="protein sequence ID" value="MBP2329070.1"/>
    <property type="molecule type" value="Genomic_DNA"/>
</dbReference>
<comment type="caution">
    <text evidence="2">The sequence shown here is derived from an EMBL/GenBank/DDBJ whole genome shotgun (WGS) entry which is preliminary data.</text>
</comment>
<feature type="domain" description="NAD-dependent epimerase/dehydratase" evidence="1">
    <location>
        <begin position="10"/>
        <end position="250"/>
    </location>
</feature>
<gene>
    <name evidence="2" type="ORF">JOF56_009455</name>
</gene>
<dbReference type="Pfam" id="PF01370">
    <property type="entry name" value="Epimerase"/>
    <property type="match status" value="1"/>
</dbReference>
<dbReference type="Proteomes" id="UP001519332">
    <property type="component" value="Unassembled WGS sequence"/>
</dbReference>
<organism evidence="2 3">
    <name type="scientific">Kibdelosporangium banguiense</name>
    <dbReference type="NCBI Taxonomy" id="1365924"/>
    <lineage>
        <taxon>Bacteria</taxon>
        <taxon>Bacillati</taxon>
        <taxon>Actinomycetota</taxon>
        <taxon>Actinomycetes</taxon>
        <taxon>Pseudonocardiales</taxon>
        <taxon>Pseudonocardiaceae</taxon>
        <taxon>Kibdelosporangium</taxon>
    </lineage>
</organism>
<accession>A0ABS4TXD8</accession>
<dbReference type="PANTHER" id="PTHR48079:SF6">
    <property type="entry name" value="NAD(P)-BINDING DOMAIN-CONTAINING PROTEIN-RELATED"/>
    <property type="match status" value="1"/>
</dbReference>
<dbReference type="PANTHER" id="PTHR48079">
    <property type="entry name" value="PROTEIN YEEZ"/>
    <property type="match status" value="1"/>
</dbReference>
<sequence length="335" mass="35510">MDTNAAKPLITVLGSSGLVGTAITRELAQRPIRLRLVGRRPTTVPPQPLAEIDMRTVDLTEPGAVAEAIDGSDAVIHLVAHISGASTWRVSSTDPVAERVNLGLVQDLIEAVRTAQPARPPVVLLAGSMSQAGKSSKDRIDGSEPDAPLTAYDRQKLDAERAILAATEEGLIRGTTLRLATLYTQGTDSPALDRGVVSAMMRRAFADQPLTMWHDGTVTRDLVCVDDVARAFVAALDRPERTAGRYWLVGTGQAVSIASLFKMISKTVATHTGAEPVPVTSVPPAEHSMPTDQLDFVLDPSAFQDATGWAPQVSLLEGLDCLAAAMTRHSSPSTA</sequence>
<dbReference type="InterPro" id="IPR036291">
    <property type="entry name" value="NAD(P)-bd_dom_sf"/>
</dbReference>
<protein>
    <submittedName>
        <fullName evidence="2">dTDP-4-keto-6-deoxyhexose 4-ketoreductase</fullName>
    </submittedName>
</protein>
<dbReference type="SUPFAM" id="SSF51735">
    <property type="entry name" value="NAD(P)-binding Rossmann-fold domains"/>
    <property type="match status" value="1"/>
</dbReference>
<name>A0ABS4TXD8_9PSEU</name>
<evidence type="ECO:0000259" key="1">
    <source>
        <dbReference type="Pfam" id="PF01370"/>
    </source>
</evidence>
<dbReference type="Gene3D" id="3.40.50.720">
    <property type="entry name" value="NAD(P)-binding Rossmann-like Domain"/>
    <property type="match status" value="1"/>
</dbReference>
<proteinExistence type="predicted"/>